<comment type="caution">
    <text evidence="7">The sequence shown here is derived from an EMBL/GenBank/DDBJ whole genome shotgun (WGS) entry which is preliminary data.</text>
</comment>
<proteinExistence type="predicted"/>
<comment type="subcellular location">
    <subcellularLocation>
        <location evidence="1">Membrane</location>
        <topology evidence="1">Multi-pass membrane protein</topology>
    </subcellularLocation>
</comment>
<feature type="domain" description="GtrA/DPMS transmembrane" evidence="6">
    <location>
        <begin position="29"/>
        <end position="140"/>
    </location>
</feature>
<dbReference type="Proteomes" id="UP000324973">
    <property type="component" value="Unassembled WGS sequence"/>
</dbReference>
<gene>
    <name evidence="7" type="ORF">FZO89_13205</name>
</gene>
<keyword evidence="2 5" id="KW-0812">Transmembrane</keyword>
<organism evidence="7 8">
    <name type="scientific">Luteimonas viscosa</name>
    <dbReference type="NCBI Taxonomy" id="1132694"/>
    <lineage>
        <taxon>Bacteria</taxon>
        <taxon>Pseudomonadati</taxon>
        <taxon>Pseudomonadota</taxon>
        <taxon>Gammaproteobacteria</taxon>
        <taxon>Lysobacterales</taxon>
        <taxon>Lysobacteraceae</taxon>
        <taxon>Luteimonas</taxon>
    </lineage>
</organism>
<evidence type="ECO:0000313" key="8">
    <source>
        <dbReference type="Proteomes" id="UP000324973"/>
    </source>
</evidence>
<dbReference type="EMBL" id="VTFT01000001">
    <property type="protein sequence ID" value="TYT27139.1"/>
    <property type="molecule type" value="Genomic_DNA"/>
</dbReference>
<keyword evidence="4 5" id="KW-0472">Membrane</keyword>
<dbReference type="AlphaFoldDB" id="A0A5D4XRE5"/>
<evidence type="ECO:0000256" key="3">
    <source>
        <dbReference type="ARBA" id="ARBA00022989"/>
    </source>
</evidence>
<feature type="transmembrane region" description="Helical" evidence="5">
    <location>
        <begin position="27"/>
        <end position="49"/>
    </location>
</feature>
<evidence type="ECO:0000256" key="1">
    <source>
        <dbReference type="ARBA" id="ARBA00004141"/>
    </source>
</evidence>
<accession>A0A5D4XRE5</accession>
<dbReference type="GO" id="GO:0000271">
    <property type="term" value="P:polysaccharide biosynthetic process"/>
    <property type="evidence" value="ECO:0007669"/>
    <property type="project" value="InterPro"/>
</dbReference>
<dbReference type="GO" id="GO:0016020">
    <property type="term" value="C:membrane"/>
    <property type="evidence" value="ECO:0007669"/>
    <property type="project" value="UniProtKB-SubCell"/>
</dbReference>
<evidence type="ECO:0000256" key="2">
    <source>
        <dbReference type="ARBA" id="ARBA00022692"/>
    </source>
</evidence>
<evidence type="ECO:0000256" key="4">
    <source>
        <dbReference type="ARBA" id="ARBA00023136"/>
    </source>
</evidence>
<keyword evidence="3 5" id="KW-1133">Transmembrane helix</keyword>
<dbReference type="OrthoDB" id="5975722at2"/>
<evidence type="ECO:0000313" key="7">
    <source>
        <dbReference type="EMBL" id="TYT27139.1"/>
    </source>
</evidence>
<dbReference type="Pfam" id="PF04138">
    <property type="entry name" value="GtrA_DPMS_TM"/>
    <property type="match status" value="1"/>
</dbReference>
<evidence type="ECO:0000256" key="5">
    <source>
        <dbReference type="SAM" id="Phobius"/>
    </source>
</evidence>
<feature type="transmembrane region" description="Helical" evidence="5">
    <location>
        <begin position="118"/>
        <end position="139"/>
    </location>
</feature>
<keyword evidence="8" id="KW-1185">Reference proteome</keyword>
<evidence type="ECO:0000259" key="6">
    <source>
        <dbReference type="Pfam" id="PF04138"/>
    </source>
</evidence>
<feature type="transmembrane region" description="Helical" evidence="5">
    <location>
        <begin position="55"/>
        <end position="76"/>
    </location>
</feature>
<feature type="transmembrane region" description="Helical" evidence="5">
    <location>
        <begin position="88"/>
        <end position="106"/>
    </location>
</feature>
<sequence length="146" mass="16389">MTGSEGRTPLLPPMAWIASLIGDGWRMAVMSLVSLALGYVLTIVFHQFAGLHVDLAYAIAVLTCSMVNFFGCRYWVFQGHRGGLLTEGGKFFSSILLFRAIEIFAFSRITDWLDNYHAAYFLTACIAVCLKFIAFRTFVFRRRPGS</sequence>
<dbReference type="InterPro" id="IPR007267">
    <property type="entry name" value="GtrA_DPMS_TM"/>
</dbReference>
<reference evidence="7 8" key="1">
    <citation type="submission" date="2019-08" db="EMBL/GenBank/DDBJ databases">
        <title>Luteimonas viscosus sp. nov., isolated from soil of a sunflower field.</title>
        <authorList>
            <person name="Jianli Z."/>
            <person name="Ying Z."/>
        </authorList>
    </citation>
    <scope>NUCLEOTIDE SEQUENCE [LARGE SCALE GENOMIC DNA]</scope>
    <source>
        <strain evidence="7 8">XBU10</strain>
    </source>
</reference>
<name>A0A5D4XRE5_9GAMM</name>
<protein>
    <recommendedName>
        <fullName evidence="6">GtrA/DPMS transmembrane domain-containing protein</fullName>
    </recommendedName>
</protein>